<evidence type="ECO:0000256" key="6">
    <source>
        <dbReference type="SAM" id="MobiDB-lite"/>
    </source>
</evidence>
<feature type="compositionally biased region" description="Polar residues" evidence="6">
    <location>
        <begin position="21"/>
        <end position="30"/>
    </location>
</feature>
<keyword evidence="10" id="KW-1185">Reference proteome</keyword>
<feature type="transmembrane region" description="Helical" evidence="7">
    <location>
        <begin position="335"/>
        <end position="354"/>
    </location>
</feature>
<evidence type="ECO:0000313" key="9">
    <source>
        <dbReference type="EMBL" id="GFR50475.1"/>
    </source>
</evidence>
<evidence type="ECO:0000256" key="1">
    <source>
        <dbReference type="ARBA" id="ARBA00004141"/>
    </source>
</evidence>
<comment type="caution">
    <text evidence="9">The sequence shown here is derived from an EMBL/GenBank/DDBJ whole genome shotgun (WGS) entry which is preliminary data.</text>
</comment>
<evidence type="ECO:0000256" key="3">
    <source>
        <dbReference type="ARBA" id="ARBA00022692"/>
    </source>
</evidence>
<feature type="transmembrane region" description="Helical" evidence="7">
    <location>
        <begin position="80"/>
        <end position="101"/>
    </location>
</feature>
<feature type="transmembrane region" description="Helical" evidence="7">
    <location>
        <begin position="113"/>
        <end position="134"/>
    </location>
</feature>
<accession>A0AAD3DYQ2</accession>
<proteinExistence type="inferred from homology"/>
<evidence type="ECO:0000256" key="7">
    <source>
        <dbReference type="SAM" id="Phobius"/>
    </source>
</evidence>
<name>A0AAD3DYQ2_9CHLO</name>
<keyword evidence="3 7" id="KW-0812">Transmembrane</keyword>
<evidence type="ECO:0000256" key="4">
    <source>
        <dbReference type="ARBA" id="ARBA00022989"/>
    </source>
</evidence>
<gene>
    <name evidence="9" type="ORF">Agub_g12529</name>
</gene>
<feature type="transmembrane region" description="Helical" evidence="7">
    <location>
        <begin position="166"/>
        <end position="184"/>
    </location>
</feature>
<keyword evidence="4 7" id="KW-1133">Transmembrane helix</keyword>
<dbReference type="AlphaFoldDB" id="A0AAD3DYQ2"/>
<organism evidence="9 10">
    <name type="scientific">Astrephomene gubernaculifera</name>
    <dbReference type="NCBI Taxonomy" id="47775"/>
    <lineage>
        <taxon>Eukaryota</taxon>
        <taxon>Viridiplantae</taxon>
        <taxon>Chlorophyta</taxon>
        <taxon>core chlorophytes</taxon>
        <taxon>Chlorophyceae</taxon>
        <taxon>CS clade</taxon>
        <taxon>Chlamydomonadales</taxon>
        <taxon>Astrephomenaceae</taxon>
        <taxon>Astrephomene</taxon>
    </lineage>
</organism>
<sequence length="480" mass="48016">MATQKGPPDDDTPLLQGRPEGSSSATSAGVPQSAYEAHRRRLGALMLALWDSGVACVCLAALSFSFAAFFVKLIGPSMPVFQIVAFRSLTSFTACALFARARKMAPLFGRRANLRLLIARGLFGAAAMTTYYFSIKMLPLADAVTLFFLNPAITAVAAWVIMREPLGLRGAAGVLISLCGLVLVTRPPFLFGSETTVSSASDASSGMASSSSSTGSSSSALHADNGVGVSTAAAATEAEQRLFGTLMGLSSALLSAGAFICIRYIGKREPPLVMSVYFHVCAALTSIGPLAAGLPTRAIAPSGAQWLLLWAVSAGSFVGQLMIGRGFQLLHAARASGINFTQVVLSYIQGLLFLHEHLTLLGGAGSLLIAGGAILVNLKSKNPAAAEAATPSAAEAKAASAAAADDDAAGGAAAVGGGGDAAATAGKASTGGAADAASAMGTNPSTGAAAAVGQVLEPDLECGGATRIANGVAEAGSSSG</sequence>
<feature type="domain" description="EamA" evidence="8">
    <location>
        <begin position="52"/>
        <end position="185"/>
    </location>
</feature>
<reference evidence="9 10" key="1">
    <citation type="journal article" date="2021" name="Sci. Rep.">
        <title>Genome sequencing of the multicellular alga Astrephomene provides insights into convergent evolution of germ-soma differentiation.</title>
        <authorList>
            <person name="Yamashita S."/>
            <person name="Yamamoto K."/>
            <person name="Matsuzaki R."/>
            <person name="Suzuki S."/>
            <person name="Yamaguchi H."/>
            <person name="Hirooka S."/>
            <person name="Minakuchi Y."/>
            <person name="Miyagishima S."/>
            <person name="Kawachi M."/>
            <person name="Toyoda A."/>
            <person name="Nozaki H."/>
        </authorList>
    </citation>
    <scope>NUCLEOTIDE SEQUENCE [LARGE SCALE GENOMIC DNA]</scope>
    <source>
        <strain evidence="9 10">NIES-4017</strain>
    </source>
</reference>
<dbReference type="Proteomes" id="UP001054857">
    <property type="component" value="Unassembled WGS sequence"/>
</dbReference>
<feature type="region of interest" description="Disordered" evidence="6">
    <location>
        <begin position="1"/>
        <end position="32"/>
    </location>
</feature>
<evidence type="ECO:0000256" key="2">
    <source>
        <dbReference type="ARBA" id="ARBA00007635"/>
    </source>
</evidence>
<evidence type="ECO:0000256" key="5">
    <source>
        <dbReference type="ARBA" id="ARBA00023136"/>
    </source>
</evidence>
<feature type="domain" description="EamA" evidence="8">
    <location>
        <begin position="243"/>
        <end position="377"/>
    </location>
</feature>
<dbReference type="EMBL" id="BMAR01000037">
    <property type="protein sequence ID" value="GFR50475.1"/>
    <property type="molecule type" value="Genomic_DNA"/>
</dbReference>
<feature type="transmembrane region" description="Helical" evidence="7">
    <location>
        <begin position="360"/>
        <end position="378"/>
    </location>
</feature>
<dbReference type="Pfam" id="PF00892">
    <property type="entry name" value="EamA"/>
    <property type="match status" value="2"/>
</dbReference>
<feature type="non-terminal residue" evidence="9">
    <location>
        <position position="1"/>
    </location>
</feature>
<feature type="transmembrane region" description="Helical" evidence="7">
    <location>
        <begin position="304"/>
        <end position="323"/>
    </location>
</feature>
<evidence type="ECO:0000259" key="8">
    <source>
        <dbReference type="Pfam" id="PF00892"/>
    </source>
</evidence>
<feature type="transmembrane region" description="Helical" evidence="7">
    <location>
        <begin position="48"/>
        <end position="74"/>
    </location>
</feature>
<dbReference type="InterPro" id="IPR037185">
    <property type="entry name" value="EmrE-like"/>
</dbReference>
<dbReference type="GO" id="GO:0016020">
    <property type="term" value="C:membrane"/>
    <property type="evidence" value="ECO:0007669"/>
    <property type="project" value="UniProtKB-SubCell"/>
</dbReference>
<dbReference type="PANTHER" id="PTHR22911">
    <property type="entry name" value="ACYL-MALONYL CONDENSING ENZYME-RELATED"/>
    <property type="match status" value="1"/>
</dbReference>
<evidence type="ECO:0000313" key="10">
    <source>
        <dbReference type="Proteomes" id="UP001054857"/>
    </source>
</evidence>
<feature type="transmembrane region" description="Helical" evidence="7">
    <location>
        <begin position="140"/>
        <end position="161"/>
    </location>
</feature>
<dbReference type="PANTHER" id="PTHR22911:SF6">
    <property type="entry name" value="SOLUTE CARRIER FAMILY 35 MEMBER G1"/>
    <property type="match status" value="1"/>
</dbReference>
<comment type="subcellular location">
    <subcellularLocation>
        <location evidence="1">Membrane</location>
        <topology evidence="1">Multi-pass membrane protein</topology>
    </subcellularLocation>
</comment>
<dbReference type="InterPro" id="IPR000620">
    <property type="entry name" value="EamA_dom"/>
</dbReference>
<dbReference type="SUPFAM" id="SSF103481">
    <property type="entry name" value="Multidrug resistance efflux transporter EmrE"/>
    <property type="match status" value="2"/>
</dbReference>
<feature type="transmembrane region" description="Helical" evidence="7">
    <location>
        <begin position="272"/>
        <end position="292"/>
    </location>
</feature>
<comment type="similarity">
    <text evidence="2">Belongs to the drug/metabolite transporter (DMT) superfamily. Plant drug/metabolite exporter (P-DME) (TC 2.A.7.4) family.</text>
</comment>
<keyword evidence="5 7" id="KW-0472">Membrane</keyword>
<protein>
    <recommendedName>
        <fullName evidence="8">EamA domain-containing protein</fullName>
    </recommendedName>
</protein>
<feature type="transmembrane region" description="Helical" evidence="7">
    <location>
        <begin position="242"/>
        <end position="265"/>
    </location>
</feature>